<feature type="compositionally biased region" description="Basic and acidic residues" evidence="1">
    <location>
        <begin position="287"/>
        <end position="296"/>
    </location>
</feature>
<sequence length="463" mass="54140">MSFVKANVIYDFYESITFNDQNFPKLNENGKAGIGFQIPENFKPSWLKNKLDKDKAKSGSKSFVSNQPRRNSRKAKSGWTKNQPRNLTEALHQLRASIEQLSEREDGANLKDTILLHLHGIEQRFTARLDEQDRVLGALHKDSHSQKQLLSLDIQSSHKQLSSQIATTGLDVVDVRRVVREQFQELNTKINSLDGQVAAIRSEQLEFQSRIAADLLSLSTQLGDHIEYIRGDDAKKGEGSSSHRPLPTPENQGEGNRGSGDGVRTIDISQQAIDNAQRDILERMMRADRERDRGNRQIDSSRANQQLYQFQQSKRQRSNNLKRQRSNNLKRQRSNNLKRQRSNNLKRQRSNNLKRQRSNNLKRQRSNNLKRQRSNNLKRQRSNNLKRQRSNNLKRQRSNNLKRQRSNNLKRQRSNNLKRQRSNNLKRQRSNNLKRQRSNNLKRQRIDRNSKGDYVSFEEINDR</sequence>
<keyword evidence="3" id="KW-1185">Reference proteome</keyword>
<feature type="region of interest" description="Disordered" evidence="1">
    <location>
        <begin position="53"/>
        <end position="85"/>
    </location>
</feature>
<accession>A0A2Z7C8L6</accession>
<evidence type="ECO:0000313" key="3">
    <source>
        <dbReference type="Proteomes" id="UP000250235"/>
    </source>
</evidence>
<feature type="compositionally biased region" description="Polar residues" evidence="1">
    <location>
        <begin position="297"/>
        <end position="313"/>
    </location>
</feature>
<feature type="compositionally biased region" description="Basic residues" evidence="1">
    <location>
        <begin position="314"/>
        <end position="442"/>
    </location>
</feature>
<evidence type="ECO:0000256" key="1">
    <source>
        <dbReference type="SAM" id="MobiDB-lite"/>
    </source>
</evidence>
<gene>
    <name evidence="2" type="ORF">F511_26776</name>
</gene>
<proteinExistence type="predicted"/>
<name>A0A2Z7C8L6_9LAMI</name>
<dbReference type="Proteomes" id="UP000250235">
    <property type="component" value="Unassembled WGS sequence"/>
</dbReference>
<evidence type="ECO:0000313" key="2">
    <source>
        <dbReference type="EMBL" id="KZV42859.1"/>
    </source>
</evidence>
<protein>
    <submittedName>
        <fullName evidence="2">Uncharacterized protein</fullName>
    </submittedName>
</protein>
<feature type="region of interest" description="Disordered" evidence="1">
    <location>
        <begin position="287"/>
        <end position="442"/>
    </location>
</feature>
<feature type="compositionally biased region" description="Polar residues" evidence="1">
    <location>
        <begin position="59"/>
        <end position="69"/>
    </location>
</feature>
<dbReference type="EMBL" id="KQ998944">
    <property type="protein sequence ID" value="KZV42859.1"/>
    <property type="molecule type" value="Genomic_DNA"/>
</dbReference>
<feature type="region of interest" description="Disordered" evidence="1">
    <location>
        <begin position="232"/>
        <end position="263"/>
    </location>
</feature>
<feature type="compositionally biased region" description="Polar residues" evidence="1">
    <location>
        <begin position="239"/>
        <end position="254"/>
    </location>
</feature>
<organism evidence="2 3">
    <name type="scientific">Dorcoceras hygrometricum</name>
    <dbReference type="NCBI Taxonomy" id="472368"/>
    <lineage>
        <taxon>Eukaryota</taxon>
        <taxon>Viridiplantae</taxon>
        <taxon>Streptophyta</taxon>
        <taxon>Embryophyta</taxon>
        <taxon>Tracheophyta</taxon>
        <taxon>Spermatophyta</taxon>
        <taxon>Magnoliopsida</taxon>
        <taxon>eudicotyledons</taxon>
        <taxon>Gunneridae</taxon>
        <taxon>Pentapetalae</taxon>
        <taxon>asterids</taxon>
        <taxon>lamiids</taxon>
        <taxon>Lamiales</taxon>
        <taxon>Gesneriaceae</taxon>
        <taxon>Didymocarpoideae</taxon>
        <taxon>Trichosporeae</taxon>
        <taxon>Loxocarpinae</taxon>
        <taxon>Dorcoceras</taxon>
    </lineage>
</organism>
<dbReference type="AlphaFoldDB" id="A0A2Z7C8L6"/>
<reference evidence="2 3" key="1">
    <citation type="journal article" date="2015" name="Proc. Natl. Acad. Sci. U.S.A.">
        <title>The resurrection genome of Boea hygrometrica: A blueprint for survival of dehydration.</title>
        <authorList>
            <person name="Xiao L."/>
            <person name="Yang G."/>
            <person name="Zhang L."/>
            <person name="Yang X."/>
            <person name="Zhao S."/>
            <person name="Ji Z."/>
            <person name="Zhou Q."/>
            <person name="Hu M."/>
            <person name="Wang Y."/>
            <person name="Chen M."/>
            <person name="Xu Y."/>
            <person name="Jin H."/>
            <person name="Xiao X."/>
            <person name="Hu G."/>
            <person name="Bao F."/>
            <person name="Hu Y."/>
            <person name="Wan P."/>
            <person name="Li L."/>
            <person name="Deng X."/>
            <person name="Kuang T."/>
            <person name="Xiang C."/>
            <person name="Zhu J.K."/>
            <person name="Oliver M.J."/>
            <person name="He Y."/>
        </authorList>
    </citation>
    <scope>NUCLEOTIDE SEQUENCE [LARGE SCALE GENOMIC DNA]</scope>
    <source>
        <strain evidence="3">cv. XS01</strain>
    </source>
</reference>